<feature type="transmembrane region" description="Helical" evidence="1">
    <location>
        <begin position="87"/>
        <end position="106"/>
    </location>
</feature>
<evidence type="ECO:0000256" key="1">
    <source>
        <dbReference type="SAM" id="Phobius"/>
    </source>
</evidence>
<gene>
    <name evidence="2" type="ORF">LPJ61_004119</name>
</gene>
<keyword evidence="3" id="KW-1185">Reference proteome</keyword>
<dbReference type="OrthoDB" id="10295215at2759"/>
<evidence type="ECO:0000313" key="3">
    <source>
        <dbReference type="Proteomes" id="UP001143981"/>
    </source>
</evidence>
<name>A0A9W8CUZ8_9FUNG</name>
<feature type="transmembrane region" description="Helical" evidence="1">
    <location>
        <begin position="121"/>
        <end position="145"/>
    </location>
</feature>
<sequence length="148" mass="15788">MGDQADISVVSCFFSAMMFIFSASVFCCMLSYVIMDMPKNAMSVAIGLAHSLGALASLFMTFLALPVGAKVPKSLPARHNPCFKQRILFLFHLTIGTLIISDPLFLKEKTPSSSNGITGVLYQLMIAGAAGQGACVVTTFIAQWVTPA</sequence>
<comment type="caution">
    <text evidence="2">The sequence shown here is derived from an EMBL/GenBank/DDBJ whole genome shotgun (WGS) entry which is preliminary data.</text>
</comment>
<dbReference type="AlphaFoldDB" id="A0A9W8CUZ8"/>
<keyword evidence="1" id="KW-1133">Transmembrane helix</keyword>
<dbReference type="EMBL" id="JANBOI010000855">
    <property type="protein sequence ID" value="KAJ1728273.1"/>
    <property type="molecule type" value="Genomic_DNA"/>
</dbReference>
<feature type="transmembrane region" description="Helical" evidence="1">
    <location>
        <begin position="12"/>
        <end position="35"/>
    </location>
</feature>
<dbReference type="Proteomes" id="UP001143981">
    <property type="component" value="Unassembled WGS sequence"/>
</dbReference>
<reference evidence="2" key="1">
    <citation type="submission" date="2022-07" db="EMBL/GenBank/DDBJ databases">
        <title>Phylogenomic reconstructions and comparative analyses of Kickxellomycotina fungi.</title>
        <authorList>
            <person name="Reynolds N.K."/>
            <person name="Stajich J.E."/>
            <person name="Barry K."/>
            <person name="Grigoriev I.V."/>
            <person name="Crous P."/>
            <person name="Smith M.E."/>
        </authorList>
    </citation>
    <scope>NUCLEOTIDE SEQUENCE</scope>
    <source>
        <strain evidence="2">BCRC 34381</strain>
    </source>
</reference>
<organism evidence="2 3">
    <name type="scientific">Coemansia biformis</name>
    <dbReference type="NCBI Taxonomy" id="1286918"/>
    <lineage>
        <taxon>Eukaryota</taxon>
        <taxon>Fungi</taxon>
        <taxon>Fungi incertae sedis</taxon>
        <taxon>Zoopagomycota</taxon>
        <taxon>Kickxellomycotina</taxon>
        <taxon>Kickxellomycetes</taxon>
        <taxon>Kickxellales</taxon>
        <taxon>Kickxellaceae</taxon>
        <taxon>Coemansia</taxon>
    </lineage>
</organism>
<protein>
    <submittedName>
        <fullName evidence="2">Uncharacterized protein</fullName>
    </submittedName>
</protein>
<feature type="transmembrane region" description="Helical" evidence="1">
    <location>
        <begin position="41"/>
        <end position="66"/>
    </location>
</feature>
<keyword evidence="1" id="KW-0472">Membrane</keyword>
<accession>A0A9W8CUZ8</accession>
<evidence type="ECO:0000313" key="2">
    <source>
        <dbReference type="EMBL" id="KAJ1728273.1"/>
    </source>
</evidence>
<keyword evidence="1" id="KW-0812">Transmembrane</keyword>
<proteinExistence type="predicted"/>